<dbReference type="Proteomes" id="UP000479190">
    <property type="component" value="Unassembled WGS sequence"/>
</dbReference>
<organism evidence="2 3">
    <name type="scientific">Trichogramma brassicae</name>
    <dbReference type="NCBI Taxonomy" id="86971"/>
    <lineage>
        <taxon>Eukaryota</taxon>
        <taxon>Metazoa</taxon>
        <taxon>Ecdysozoa</taxon>
        <taxon>Arthropoda</taxon>
        <taxon>Hexapoda</taxon>
        <taxon>Insecta</taxon>
        <taxon>Pterygota</taxon>
        <taxon>Neoptera</taxon>
        <taxon>Endopterygota</taxon>
        <taxon>Hymenoptera</taxon>
        <taxon>Apocrita</taxon>
        <taxon>Proctotrupomorpha</taxon>
        <taxon>Chalcidoidea</taxon>
        <taxon>Trichogrammatidae</taxon>
        <taxon>Trichogramma</taxon>
    </lineage>
</organism>
<gene>
    <name evidence="2" type="ORF">TBRA_LOCUS5859</name>
</gene>
<reference evidence="2 3" key="1">
    <citation type="submission" date="2020-02" db="EMBL/GenBank/DDBJ databases">
        <authorList>
            <person name="Ferguson B K."/>
        </authorList>
    </citation>
    <scope>NUCLEOTIDE SEQUENCE [LARGE SCALE GENOMIC DNA]</scope>
</reference>
<feature type="compositionally biased region" description="Basic residues" evidence="1">
    <location>
        <begin position="9"/>
        <end position="19"/>
    </location>
</feature>
<evidence type="ECO:0000256" key="1">
    <source>
        <dbReference type="SAM" id="MobiDB-lite"/>
    </source>
</evidence>
<keyword evidence="3" id="KW-1185">Reference proteome</keyword>
<name>A0A6H5IH05_9HYME</name>
<dbReference type="AlphaFoldDB" id="A0A6H5IH05"/>
<accession>A0A6H5IH05</accession>
<feature type="compositionally biased region" description="Basic and acidic residues" evidence="1">
    <location>
        <begin position="20"/>
        <end position="64"/>
    </location>
</feature>
<dbReference type="EMBL" id="CADCXV010000729">
    <property type="protein sequence ID" value="CAB0033961.1"/>
    <property type="molecule type" value="Genomic_DNA"/>
</dbReference>
<evidence type="ECO:0000313" key="3">
    <source>
        <dbReference type="Proteomes" id="UP000479190"/>
    </source>
</evidence>
<feature type="region of interest" description="Disordered" evidence="1">
    <location>
        <begin position="389"/>
        <end position="408"/>
    </location>
</feature>
<evidence type="ECO:0000313" key="2">
    <source>
        <dbReference type="EMBL" id="CAB0033961.1"/>
    </source>
</evidence>
<sequence length="437" mass="49975">MRSACAARAAKRDRHGRAPRNRERVAAAERERRSRSGSRYRERNYKTISRLHGDIPTKIRDTHGARRRRRRRPPVQFLLRRMQRADISPRASSSSSSSDLCKLYSLSSQNRDAEIKHRRRRRRRHCRFPWRELEHARTYSAHPRDRFVPELSRARYFVVPGIMYIENTRSRRDIGRQSCISRRQLQLACVHEYVHLITRVCQRYDTLCARTLHTRSLAFYIQLWLSGAHWLVRYLQRERPIERSLAARPLPTRNSSDVSRLPEPPSVGNVGQALVAAGIKARGGGGGGNENDDDVNARRVDALRAAGLGLCRGEYMLHTHYVYTFVDGCEAAQQQQQLGVTAARGKGGPLGTICGGPGRWAPKKKFQLFLLTKRHFILGFDHIFPATKTESSSSQSIDSPENDDDVNARRVDALRAAGLGLCRGEYMVKSQNKMPFR</sequence>
<protein>
    <submittedName>
        <fullName evidence="2">Uncharacterized protein</fullName>
    </submittedName>
</protein>
<feature type="region of interest" description="Disordered" evidence="1">
    <location>
        <begin position="1"/>
        <end position="99"/>
    </location>
</feature>
<proteinExistence type="predicted"/>
<feature type="compositionally biased region" description="Low complexity" evidence="1">
    <location>
        <begin position="88"/>
        <end position="99"/>
    </location>
</feature>